<organism evidence="10 11">
    <name type="scientific">Mixta calida</name>
    <dbReference type="NCBI Taxonomy" id="665913"/>
    <lineage>
        <taxon>Bacteria</taxon>
        <taxon>Pseudomonadati</taxon>
        <taxon>Pseudomonadota</taxon>
        <taxon>Gammaproteobacteria</taxon>
        <taxon>Enterobacterales</taxon>
        <taxon>Erwiniaceae</taxon>
        <taxon>Mixta</taxon>
    </lineage>
</organism>
<evidence type="ECO:0000256" key="6">
    <source>
        <dbReference type="SAM" id="SignalP"/>
    </source>
</evidence>
<dbReference type="PANTHER" id="PTHR34597:SF3">
    <property type="entry name" value="OUTER MEMBRANE TRANSPORTER CDIB"/>
    <property type="match status" value="1"/>
</dbReference>
<keyword evidence="3" id="KW-0812">Transmembrane</keyword>
<proteinExistence type="predicted"/>
<protein>
    <recommendedName>
        <fullName evidence="12">ShlB/FhaC/HecB family hemolysin secretion/activation protein</fullName>
    </recommendedName>
</protein>
<feature type="compositionally biased region" description="Basic and acidic residues" evidence="5">
    <location>
        <begin position="950"/>
        <end position="960"/>
    </location>
</feature>
<evidence type="ECO:0000256" key="5">
    <source>
        <dbReference type="SAM" id="MobiDB-lite"/>
    </source>
</evidence>
<dbReference type="InterPro" id="IPR051544">
    <property type="entry name" value="TPS_OM_transporter"/>
</dbReference>
<dbReference type="Pfam" id="PF03865">
    <property type="entry name" value="ShlB"/>
    <property type="match status" value="1"/>
</dbReference>
<keyword evidence="1" id="KW-0472">Membrane</keyword>
<dbReference type="InterPro" id="IPR005565">
    <property type="entry name" value="Hemolysn_activator_HlyB_C"/>
</dbReference>
<accession>A0ABN5HBC2</accession>
<feature type="domain" description="ShlB POTRA" evidence="9">
    <location>
        <begin position="165"/>
        <end position="211"/>
    </location>
</feature>
<dbReference type="Gene3D" id="2.40.160.50">
    <property type="entry name" value="membrane protein fhac: a member of the omp85/tpsb transporter family"/>
    <property type="match status" value="1"/>
</dbReference>
<feature type="region of interest" description="Disordered" evidence="5">
    <location>
        <begin position="1256"/>
        <end position="1300"/>
    </location>
</feature>
<sequence>MEFNLLLRRKQYLLLSVCSVMAFAVAPPLRAAIGDEQFIRQQQRQQALEEQLIPPVPDVRLSAPAPDAMQIVFPAESPCFTIHHVMLEGQQALPHWLPLQKLADRAVGKCLGARGINLLMSSLQNRMMSHGWTTTRVLAPAQDLKSGRLRLTILPGKIRYVAMTPDSSRRFWLYSAFPAHDGDLLDLRDIEQGLENLQRLPTVQAEMEIVPADQAGGSDIMISRRQRKFWRLGMSLDDSGTTATGRYQGGLTLSLDNPLALSDLFWVSLSHDLQPGHEKSNQNLSTYWSVPVGWWSFSLTGSDYHYHQTVAGLTEDYRYGGKSQSLSAQLSRMLYRNDAQKTTLTYEVQTRTTRNYINDTEIEVQRRHVSSWKAGLQHRHYIGPATLDAGISYQRGTRWFGAQPAPEELFGEGTALSRILRTEARLSLPFVLAGEGFRYDVAWQRQTSNTPLTPQDRFSVGGRWTVRGFDGERTLSADRGWTVRNDLSWRLPLSDTSLFKTHPQPEASYLVETDPRFTNNKQWLGSDYMQNAFSLNGDNMHKRLGDGYYEQRLVREQNIALTGGRYLADYRDDEAQFKGLMNAGIAFGKEHNLIPGVALTAEQMSLLTEDMVWLVNADVVLPDGTRQTVLVPQVYVRVKEGDIDGSGALLGGRQVAMNLSGDLLNSGAINGRETVQLSAENITNKAGAINGADVSLLARTDINNIAGMITGNDSVLASAGRDINIVTTTRSAQSAAGQNSFARTTLDRVGGIYVQGEEGKLSLSAGRDITLTGGQVVNSGSLSQTVLNAGRDLNLNAVATAVSDNLTWDKDNWLKQSATQHMGSAVNGAGSVLLTAGQDVKAQAATVNAGDSLGVQAGRDISLTAATDSSNFASHHKSTGGNGALSKTTVTTHDVVNRETAQGSAFSGASVTMQADNNLLIQGSSVAGDDDVRLAAGHNLAVTTADEQSEESHQRQEKKSGLSGTGGLGLTWGNQKLKVTDTAQDVTQQGSTVGSVNGNVSLTAGNELTVKGSNLVAGRDMALSGKQVNILAAENQSSRTHSVEQKSSGLTLALSGAAGGAINQAVTQVKSAKQGSSGRLAALQGIQAALSGVQAGQAVAMNAAQGSNPDNNNAIGVTLSWGSQSSKSEQTQRQSISQGSSAMAGNNLTIRATDGDITVRGSELQAGNNALLAASRDINMISGENTSSLSGKNESKGGTVGVGIGAGSGGWGLQVSASVNKAGGKESGNGTTHTESMLTAGNHVTLKSGRDATLTGAQVSGEKITADVGRNLTLTSEQDTDKYDSKQQSAGAGARSASAQ</sequence>
<feature type="signal peptide" evidence="6">
    <location>
        <begin position="1"/>
        <end position="31"/>
    </location>
</feature>
<keyword evidence="2" id="KW-0800">Toxin</keyword>
<dbReference type="Gene3D" id="3.10.20.310">
    <property type="entry name" value="membrane protein fhac"/>
    <property type="match status" value="1"/>
</dbReference>
<evidence type="ECO:0000256" key="1">
    <source>
        <dbReference type="ARBA" id="ARBA00022452"/>
    </source>
</evidence>
<feature type="chain" id="PRO_5046176422" description="ShlB/FhaC/HecB family hemolysin secretion/activation protein" evidence="6">
    <location>
        <begin position="32"/>
        <end position="1300"/>
    </location>
</feature>
<evidence type="ECO:0000256" key="4">
    <source>
        <dbReference type="ARBA" id="ARBA00023237"/>
    </source>
</evidence>
<dbReference type="Proteomes" id="UP000237673">
    <property type="component" value="Chromosome"/>
</dbReference>
<name>A0ABN5HBC2_9GAMM</name>
<evidence type="ECO:0000256" key="2">
    <source>
        <dbReference type="ARBA" id="ARBA00022656"/>
    </source>
</evidence>
<feature type="compositionally biased region" description="Low complexity" evidence="5">
    <location>
        <begin position="1287"/>
        <end position="1300"/>
    </location>
</feature>
<feature type="region of interest" description="Disordered" evidence="5">
    <location>
        <begin position="1122"/>
        <end position="1143"/>
    </location>
</feature>
<keyword evidence="11" id="KW-1185">Reference proteome</keyword>
<dbReference type="InterPro" id="IPR013686">
    <property type="entry name" value="Polypept-transport_assoc_ShlB"/>
</dbReference>
<dbReference type="EMBL" id="CP026378">
    <property type="protein sequence ID" value="AUY25070.1"/>
    <property type="molecule type" value="Genomic_DNA"/>
</dbReference>
<keyword evidence="6" id="KW-0732">Signal</keyword>
<dbReference type="PANTHER" id="PTHR34597">
    <property type="entry name" value="SLR1661 PROTEIN"/>
    <property type="match status" value="1"/>
</dbReference>
<evidence type="ECO:0000259" key="9">
    <source>
        <dbReference type="Pfam" id="PF17287"/>
    </source>
</evidence>
<reference evidence="10 11" key="1">
    <citation type="submission" date="2018-01" db="EMBL/GenBank/DDBJ databases">
        <title>Complete and assembled Genome of Pantoea calida DSM22759T.</title>
        <authorList>
            <person name="Stevens M.J.A."/>
            <person name="Zurfluh K."/>
            <person name="Stephan R."/>
        </authorList>
    </citation>
    <scope>NUCLEOTIDE SEQUENCE [LARGE SCALE GENOMIC DNA]</scope>
    <source>
        <strain evidence="10 11">DSM 22759</strain>
    </source>
</reference>
<dbReference type="InterPro" id="IPR025157">
    <property type="entry name" value="Hemagglutinin_rpt"/>
</dbReference>
<keyword evidence="4" id="KW-0998">Cell outer membrane</keyword>
<evidence type="ECO:0000313" key="11">
    <source>
        <dbReference type="Proteomes" id="UP000237673"/>
    </source>
</evidence>
<dbReference type="Pfam" id="PF08479">
    <property type="entry name" value="POTRA_2"/>
    <property type="match status" value="1"/>
</dbReference>
<evidence type="ECO:0000313" key="10">
    <source>
        <dbReference type="EMBL" id="AUY25070.1"/>
    </source>
</evidence>
<evidence type="ECO:0000256" key="3">
    <source>
        <dbReference type="ARBA" id="ARBA00022692"/>
    </source>
</evidence>
<feature type="region of interest" description="Disordered" evidence="5">
    <location>
        <begin position="943"/>
        <end position="969"/>
    </location>
</feature>
<evidence type="ECO:0008006" key="12">
    <source>
        <dbReference type="Google" id="ProtNLM"/>
    </source>
</evidence>
<dbReference type="InterPro" id="IPR035251">
    <property type="entry name" value="ShlB_POTRA"/>
</dbReference>
<dbReference type="Pfam" id="PF17287">
    <property type="entry name" value="POTRA_3"/>
    <property type="match status" value="1"/>
</dbReference>
<feature type="domain" description="Polypeptide-transport-associated ShlB-type" evidence="8">
    <location>
        <begin position="80"/>
        <end position="156"/>
    </location>
</feature>
<gene>
    <name evidence="10" type="ORF">C2E16_09230</name>
</gene>
<feature type="domain" description="Haemolysin activator HlyB C-terminal" evidence="7">
    <location>
        <begin position="216"/>
        <end position="493"/>
    </location>
</feature>
<evidence type="ECO:0000259" key="8">
    <source>
        <dbReference type="Pfam" id="PF08479"/>
    </source>
</evidence>
<keyword evidence="1" id="KW-1134">Transmembrane beta strand</keyword>
<evidence type="ECO:0000259" key="7">
    <source>
        <dbReference type="Pfam" id="PF03865"/>
    </source>
</evidence>
<dbReference type="Pfam" id="PF13332">
    <property type="entry name" value="Fil_haemagg_2"/>
    <property type="match status" value="3"/>
</dbReference>